<dbReference type="InterPro" id="IPR013783">
    <property type="entry name" value="Ig-like_fold"/>
</dbReference>
<accession>A0A1A9ZLM4</accession>
<dbReference type="Pfam" id="PF07686">
    <property type="entry name" value="V-set"/>
    <property type="match status" value="1"/>
</dbReference>
<dbReference type="STRING" id="7398.A0A1A9ZLM4"/>
<dbReference type="EnsemblMetazoa" id="GPAI018501-RA">
    <property type="protein sequence ID" value="GPAI018501-PA"/>
    <property type="gene ID" value="GPAI018501"/>
</dbReference>
<dbReference type="InterPro" id="IPR007110">
    <property type="entry name" value="Ig-like_dom"/>
</dbReference>
<feature type="domain" description="Ig-like" evidence="2">
    <location>
        <begin position="17"/>
        <end position="72"/>
    </location>
</feature>
<evidence type="ECO:0000259" key="2">
    <source>
        <dbReference type="PROSITE" id="PS50835"/>
    </source>
</evidence>
<evidence type="ECO:0000256" key="1">
    <source>
        <dbReference type="SAM" id="MobiDB-lite"/>
    </source>
</evidence>
<organism evidence="3 4">
    <name type="scientific">Glossina pallidipes</name>
    <name type="common">Tsetse fly</name>
    <dbReference type="NCBI Taxonomy" id="7398"/>
    <lineage>
        <taxon>Eukaryota</taxon>
        <taxon>Metazoa</taxon>
        <taxon>Ecdysozoa</taxon>
        <taxon>Arthropoda</taxon>
        <taxon>Hexapoda</taxon>
        <taxon>Insecta</taxon>
        <taxon>Pterygota</taxon>
        <taxon>Neoptera</taxon>
        <taxon>Endopterygota</taxon>
        <taxon>Diptera</taxon>
        <taxon>Brachycera</taxon>
        <taxon>Muscomorpha</taxon>
        <taxon>Hippoboscoidea</taxon>
        <taxon>Glossinidae</taxon>
        <taxon>Glossina</taxon>
    </lineage>
</organism>
<sequence length="179" mass="20267">MFSSFVPLEDIGNGWHVSWVRHRDIHLLTVGRYTYTSDQRFEAMHSPHAEDWTLRIRYAQRKDSGTYECQISTTPPIGHSVYLNIVAWLTLSSMPTEEHLRKSVDVSSVPREDNENVCTELGDASSSSTLAAVTIVEQNPHLMSAAEVKYMSDTKEETHFATDGEPEEQQASDAHLQQM</sequence>
<dbReference type="InterPro" id="IPR036179">
    <property type="entry name" value="Ig-like_dom_sf"/>
</dbReference>
<dbReference type="SUPFAM" id="SSF48726">
    <property type="entry name" value="Immunoglobulin"/>
    <property type="match status" value="1"/>
</dbReference>
<dbReference type="Gene3D" id="2.60.40.10">
    <property type="entry name" value="Immunoglobulins"/>
    <property type="match status" value="1"/>
</dbReference>
<evidence type="ECO:0000313" key="3">
    <source>
        <dbReference type="EnsemblMetazoa" id="GPAI018501-PA"/>
    </source>
</evidence>
<dbReference type="Proteomes" id="UP000092445">
    <property type="component" value="Unassembled WGS sequence"/>
</dbReference>
<evidence type="ECO:0000313" key="4">
    <source>
        <dbReference type="Proteomes" id="UP000092445"/>
    </source>
</evidence>
<dbReference type="PANTHER" id="PTHR23279">
    <property type="entry name" value="DEFECTIVE PROBOSCIS EXTENSION RESPONSE DPR -RELATED"/>
    <property type="match status" value="1"/>
</dbReference>
<reference evidence="4" key="1">
    <citation type="submission" date="2014-03" db="EMBL/GenBank/DDBJ databases">
        <authorList>
            <person name="Aksoy S."/>
            <person name="Warren W."/>
            <person name="Wilson R.K."/>
        </authorList>
    </citation>
    <scope>NUCLEOTIDE SEQUENCE [LARGE SCALE GENOMIC DNA]</scope>
    <source>
        <strain evidence="4">IAEA</strain>
    </source>
</reference>
<dbReference type="VEuPathDB" id="VectorBase:GPAI018501"/>
<proteinExistence type="predicted"/>
<protein>
    <submittedName>
        <fullName evidence="3">Ig-like domain-containing protein</fullName>
    </submittedName>
</protein>
<feature type="region of interest" description="Disordered" evidence="1">
    <location>
        <begin position="156"/>
        <end position="179"/>
    </location>
</feature>
<dbReference type="InterPro" id="IPR037448">
    <property type="entry name" value="Zig-8"/>
</dbReference>
<dbReference type="GO" id="GO:0032589">
    <property type="term" value="C:neuron projection membrane"/>
    <property type="evidence" value="ECO:0007669"/>
    <property type="project" value="TreeGrafter"/>
</dbReference>
<name>A0A1A9ZLM4_GLOPL</name>
<dbReference type="PROSITE" id="PS50835">
    <property type="entry name" value="IG_LIKE"/>
    <property type="match status" value="1"/>
</dbReference>
<reference evidence="3" key="2">
    <citation type="submission" date="2020-05" db="UniProtKB">
        <authorList>
            <consortium name="EnsemblMetazoa"/>
        </authorList>
    </citation>
    <scope>IDENTIFICATION</scope>
    <source>
        <strain evidence="3">IAEA</strain>
    </source>
</reference>
<dbReference type="PANTHER" id="PTHR23279:SF5">
    <property type="entry name" value="DEFECTIVE PROBOSCIS EXTENSION RESPONSE 8, ISOFORM A"/>
    <property type="match status" value="1"/>
</dbReference>
<keyword evidence="4" id="KW-1185">Reference proteome</keyword>
<dbReference type="GO" id="GO:0050808">
    <property type="term" value="P:synapse organization"/>
    <property type="evidence" value="ECO:0007669"/>
    <property type="project" value="TreeGrafter"/>
</dbReference>
<dbReference type="AlphaFoldDB" id="A0A1A9ZLM4"/>
<dbReference type="InterPro" id="IPR013106">
    <property type="entry name" value="Ig_V-set"/>
</dbReference>